<keyword evidence="8" id="KW-1185">Reference proteome</keyword>
<dbReference type="InterPro" id="IPR011598">
    <property type="entry name" value="bHLH_dom"/>
</dbReference>
<dbReference type="InterPro" id="IPR051732">
    <property type="entry name" value="USF"/>
</dbReference>
<feature type="compositionally biased region" description="Low complexity" evidence="5">
    <location>
        <begin position="44"/>
        <end position="53"/>
    </location>
</feature>
<evidence type="ECO:0000256" key="5">
    <source>
        <dbReference type="SAM" id="MobiDB-lite"/>
    </source>
</evidence>
<sequence>MFAQDPTHHSHSHSQHSQSQPPRRLEGFHVSPTPIPIHQSQSESQSQPMLHQHQQQHHHNSSSSPFNHLNGFGSDFGSHTSARLSDNELLESLIVQTSSSFNFEDPLNTSFSATPSNHDQLSNQNTFQPQPPQQQHTPLRSLPRHLDQSTCSPSISNSALSPNDIYSPTSGYNSSGPTHHNDMFAEHHYGSFSSAPTEDLPRSGRTSSMSGKAPAPRSRSARRPSGSFPSNHPNNGGSRPSMMKDEISSLIGSPVFNGKSGSVEGHQDLNNLESNNVVLNEKRRKRRESHNAVERRRRENINDRISDLFTLLPSCMIEGGNGNGTLEEGSSNGNQDQYGNSNLTSSNNLNNPKHNKGFILTKLSF</sequence>
<dbReference type="RefSeq" id="XP_007410186.1">
    <property type="nucleotide sequence ID" value="XM_007410124.1"/>
</dbReference>
<feature type="region of interest" description="Disordered" evidence="5">
    <location>
        <begin position="1"/>
        <end position="72"/>
    </location>
</feature>
<dbReference type="KEGG" id="mlr:MELLADRAFT_63128"/>
<evidence type="ECO:0000313" key="8">
    <source>
        <dbReference type="Proteomes" id="UP000001072"/>
    </source>
</evidence>
<dbReference type="AlphaFoldDB" id="F4RLI6"/>
<keyword evidence="3" id="KW-0804">Transcription</keyword>
<dbReference type="SUPFAM" id="SSF47459">
    <property type="entry name" value="HLH, helix-loop-helix DNA-binding domain"/>
    <property type="match status" value="1"/>
</dbReference>
<name>F4RLI6_MELLP</name>
<dbReference type="InParanoid" id="F4RLI6"/>
<dbReference type="GO" id="GO:0046983">
    <property type="term" value="F:protein dimerization activity"/>
    <property type="evidence" value="ECO:0007669"/>
    <property type="project" value="InterPro"/>
</dbReference>
<feature type="compositionally biased region" description="Low complexity" evidence="5">
    <location>
        <begin position="324"/>
        <end position="351"/>
    </location>
</feature>
<dbReference type="PANTHER" id="PTHR46117:SF3">
    <property type="entry name" value="FI24210P1"/>
    <property type="match status" value="1"/>
</dbReference>
<dbReference type="InterPro" id="IPR036638">
    <property type="entry name" value="HLH_DNA-bd_sf"/>
</dbReference>
<dbReference type="Proteomes" id="UP000001072">
    <property type="component" value="Unassembled WGS sequence"/>
</dbReference>
<dbReference type="Gene3D" id="4.10.280.10">
    <property type="entry name" value="Helix-loop-helix DNA-binding domain"/>
    <property type="match status" value="1"/>
</dbReference>
<protein>
    <recommendedName>
        <fullName evidence="6">BHLH domain-containing protein</fullName>
    </recommendedName>
</protein>
<feature type="compositionally biased region" description="Basic and acidic residues" evidence="5">
    <location>
        <begin position="179"/>
        <end position="189"/>
    </location>
</feature>
<dbReference type="GeneID" id="18930032"/>
<evidence type="ECO:0000256" key="3">
    <source>
        <dbReference type="ARBA" id="ARBA00023163"/>
    </source>
</evidence>
<accession>F4RLI6</accession>
<feature type="region of interest" description="Disordered" evidence="5">
    <location>
        <begin position="106"/>
        <end position="272"/>
    </location>
</feature>
<feature type="domain" description="BHLH" evidence="6">
    <location>
        <begin position="285"/>
        <end position="365"/>
    </location>
</feature>
<organism evidence="8">
    <name type="scientific">Melampsora larici-populina (strain 98AG31 / pathotype 3-4-7)</name>
    <name type="common">Poplar leaf rust fungus</name>
    <dbReference type="NCBI Taxonomy" id="747676"/>
    <lineage>
        <taxon>Eukaryota</taxon>
        <taxon>Fungi</taxon>
        <taxon>Dikarya</taxon>
        <taxon>Basidiomycota</taxon>
        <taxon>Pucciniomycotina</taxon>
        <taxon>Pucciniomycetes</taxon>
        <taxon>Pucciniales</taxon>
        <taxon>Melampsoraceae</taxon>
        <taxon>Melampsora</taxon>
    </lineage>
</organism>
<proteinExistence type="predicted"/>
<feature type="region of interest" description="Disordered" evidence="5">
    <location>
        <begin position="320"/>
        <end position="356"/>
    </location>
</feature>
<evidence type="ECO:0000256" key="2">
    <source>
        <dbReference type="ARBA" id="ARBA00023015"/>
    </source>
</evidence>
<dbReference type="GO" id="GO:0005634">
    <property type="term" value="C:nucleus"/>
    <property type="evidence" value="ECO:0007669"/>
    <property type="project" value="UniProtKB-SubCell"/>
</dbReference>
<dbReference type="PANTHER" id="PTHR46117">
    <property type="entry name" value="FI24210P1"/>
    <property type="match status" value="1"/>
</dbReference>
<reference evidence="8" key="1">
    <citation type="journal article" date="2011" name="Proc. Natl. Acad. Sci. U.S.A.">
        <title>Obligate biotrophy features unraveled by the genomic analysis of rust fungi.</title>
        <authorList>
            <person name="Duplessis S."/>
            <person name="Cuomo C.A."/>
            <person name="Lin Y.-C."/>
            <person name="Aerts A."/>
            <person name="Tisserant E."/>
            <person name="Veneault-Fourrey C."/>
            <person name="Joly D.L."/>
            <person name="Hacquard S."/>
            <person name="Amselem J."/>
            <person name="Cantarel B.L."/>
            <person name="Chiu R."/>
            <person name="Coutinho P.M."/>
            <person name="Feau N."/>
            <person name="Field M."/>
            <person name="Frey P."/>
            <person name="Gelhaye E."/>
            <person name="Goldberg J."/>
            <person name="Grabherr M.G."/>
            <person name="Kodira C.D."/>
            <person name="Kohler A."/>
            <person name="Kuees U."/>
            <person name="Lindquist E.A."/>
            <person name="Lucas S.M."/>
            <person name="Mago R."/>
            <person name="Mauceli E."/>
            <person name="Morin E."/>
            <person name="Murat C."/>
            <person name="Pangilinan J.L."/>
            <person name="Park R."/>
            <person name="Pearson M."/>
            <person name="Quesneville H."/>
            <person name="Rouhier N."/>
            <person name="Sakthikumar S."/>
            <person name="Salamov A.A."/>
            <person name="Schmutz J."/>
            <person name="Selles B."/>
            <person name="Shapiro H."/>
            <person name="Tanguay P."/>
            <person name="Tuskan G.A."/>
            <person name="Henrissat B."/>
            <person name="Van de Peer Y."/>
            <person name="Rouze P."/>
            <person name="Ellis J.G."/>
            <person name="Dodds P.N."/>
            <person name="Schein J.E."/>
            <person name="Zhong S."/>
            <person name="Hamelin R.C."/>
            <person name="Grigoriev I.V."/>
            <person name="Szabo L.J."/>
            <person name="Martin F."/>
        </authorList>
    </citation>
    <scope>NUCLEOTIDE SEQUENCE [LARGE SCALE GENOMIC DNA]</scope>
    <source>
        <strain evidence="8">98AG31 / pathotype 3-4-7</strain>
    </source>
</reference>
<dbReference type="HOGENOM" id="CLU_758825_0_0_1"/>
<dbReference type="Pfam" id="PF00010">
    <property type="entry name" value="HLH"/>
    <property type="match status" value="1"/>
</dbReference>
<dbReference type="EMBL" id="GL883107">
    <property type="protein sequence ID" value="EGG06746.1"/>
    <property type="molecule type" value="Genomic_DNA"/>
</dbReference>
<gene>
    <name evidence="7" type="ORF">MELLADRAFT_63128</name>
</gene>
<dbReference type="STRING" id="747676.F4RLI6"/>
<keyword evidence="2" id="KW-0805">Transcription regulation</keyword>
<keyword evidence="4" id="KW-0539">Nucleus</keyword>
<evidence type="ECO:0000256" key="1">
    <source>
        <dbReference type="ARBA" id="ARBA00004123"/>
    </source>
</evidence>
<dbReference type="GO" id="GO:0000981">
    <property type="term" value="F:DNA-binding transcription factor activity, RNA polymerase II-specific"/>
    <property type="evidence" value="ECO:0007669"/>
    <property type="project" value="TreeGrafter"/>
</dbReference>
<feature type="compositionally biased region" description="Polar residues" evidence="5">
    <location>
        <begin position="148"/>
        <end position="178"/>
    </location>
</feature>
<dbReference type="GO" id="GO:0000978">
    <property type="term" value="F:RNA polymerase II cis-regulatory region sequence-specific DNA binding"/>
    <property type="evidence" value="ECO:0007669"/>
    <property type="project" value="TreeGrafter"/>
</dbReference>
<dbReference type="PROSITE" id="PS50888">
    <property type="entry name" value="BHLH"/>
    <property type="match status" value="1"/>
</dbReference>
<comment type="subcellular location">
    <subcellularLocation>
        <location evidence="1">Nucleus</location>
    </subcellularLocation>
</comment>
<feature type="compositionally biased region" description="Polar residues" evidence="5">
    <location>
        <begin position="106"/>
        <end position="127"/>
    </location>
</feature>
<evidence type="ECO:0000256" key="4">
    <source>
        <dbReference type="ARBA" id="ARBA00023242"/>
    </source>
</evidence>
<dbReference type="VEuPathDB" id="FungiDB:MELLADRAFT_63128"/>
<evidence type="ECO:0000259" key="6">
    <source>
        <dbReference type="PROSITE" id="PS50888"/>
    </source>
</evidence>
<feature type="compositionally biased region" description="Polar residues" evidence="5">
    <location>
        <begin position="227"/>
        <end position="238"/>
    </location>
</feature>
<evidence type="ECO:0000313" key="7">
    <source>
        <dbReference type="EMBL" id="EGG06746.1"/>
    </source>
</evidence>